<gene>
    <name evidence="7" type="ORF">E0L32_011389</name>
</gene>
<dbReference type="Proteomes" id="UP000319257">
    <property type="component" value="Unassembled WGS sequence"/>
</dbReference>
<dbReference type="SUPFAM" id="SSF48452">
    <property type="entry name" value="TPR-like"/>
    <property type="match status" value="1"/>
</dbReference>
<evidence type="ECO:0000313" key="8">
    <source>
        <dbReference type="Proteomes" id="UP000319257"/>
    </source>
</evidence>
<dbReference type="RefSeq" id="XP_031000622.1">
    <property type="nucleotide sequence ID" value="XM_031134113.1"/>
</dbReference>
<evidence type="ECO:0000256" key="2">
    <source>
        <dbReference type="ARBA" id="ARBA00022803"/>
    </source>
</evidence>
<dbReference type="PANTHER" id="PTHR46035">
    <property type="entry name" value="TETRATRICOPEPTIDE REPEAT PROTEIN 4"/>
    <property type="match status" value="1"/>
</dbReference>
<keyword evidence="1" id="KW-0677">Repeat</keyword>
<dbReference type="GO" id="GO:0006457">
    <property type="term" value="P:protein folding"/>
    <property type="evidence" value="ECO:0007669"/>
    <property type="project" value="TreeGrafter"/>
</dbReference>
<dbReference type="PANTHER" id="PTHR46035:SF1">
    <property type="entry name" value="TETRATRICOPEPTIDE REPEAT PROTEIN 4"/>
    <property type="match status" value="1"/>
</dbReference>
<dbReference type="GO" id="GO:0030544">
    <property type="term" value="F:Hsp70 protein binding"/>
    <property type="evidence" value="ECO:0007669"/>
    <property type="project" value="TreeGrafter"/>
</dbReference>
<feature type="region of interest" description="Disordered" evidence="5">
    <location>
        <begin position="124"/>
        <end position="151"/>
    </location>
</feature>
<feature type="compositionally biased region" description="Basic and acidic residues" evidence="5">
    <location>
        <begin position="124"/>
        <end position="140"/>
    </location>
</feature>
<name>A0A507BNQ2_9PEZI</name>
<feature type="coiled-coil region" evidence="4">
    <location>
        <begin position="234"/>
        <end position="268"/>
    </location>
</feature>
<feature type="region of interest" description="Disordered" evidence="5">
    <location>
        <begin position="16"/>
        <end position="51"/>
    </location>
</feature>
<keyword evidence="4" id="KW-0175">Coiled coil</keyword>
<protein>
    <recommendedName>
        <fullName evidence="6">Cns1/TTC4 wheel domain-containing protein</fullName>
    </recommendedName>
</protein>
<dbReference type="FunCoup" id="A0A507BNQ2">
    <property type="interactions" value="1155"/>
</dbReference>
<dbReference type="InParanoid" id="A0A507BNQ2"/>
<evidence type="ECO:0000259" key="6">
    <source>
        <dbReference type="Pfam" id="PF18972"/>
    </source>
</evidence>
<dbReference type="InterPro" id="IPR044059">
    <property type="entry name" value="Csn1/TTC4_wheel"/>
</dbReference>
<dbReference type="Gene3D" id="1.25.40.10">
    <property type="entry name" value="Tetratricopeptide repeat domain"/>
    <property type="match status" value="1"/>
</dbReference>
<dbReference type="CDD" id="cd21381">
    <property type="entry name" value="CTWD_TTC4"/>
    <property type="match status" value="1"/>
</dbReference>
<evidence type="ECO:0000313" key="7">
    <source>
        <dbReference type="EMBL" id="TPX18911.1"/>
    </source>
</evidence>
<comment type="similarity">
    <text evidence="3">Belongs to the TTC4 family.</text>
</comment>
<dbReference type="STRING" id="1093900.A0A507BNQ2"/>
<evidence type="ECO:0000256" key="4">
    <source>
        <dbReference type="SAM" id="Coils"/>
    </source>
</evidence>
<dbReference type="InterPro" id="IPR019734">
    <property type="entry name" value="TPR_rpt"/>
</dbReference>
<feature type="compositionally biased region" description="Acidic residues" evidence="5">
    <location>
        <begin position="141"/>
        <end position="150"/>
    </location>
</feature>
<dbReference type="EMBL" id="SKBQ01000105">
    <property type="protein sequence ID" value="TPX18911.1"/>
    <property type="molecule type" value="Genomic_DNA"/>
</dbReference>
<reference evidence="7 8" key="1">
    <citation type="submission" date="2019-06" db="EMBL/GenBank/DDBJ databases">
        <title>Draft genome sequence of the filamentous fungus Phialemoniopsis curvata isolated from diesel fuel.</title>
        <authorList>
            <person name="Varaljay V.A."/>
            <person name="Lyon W.J."/>
            <person name="Crouch A.L."/>
            <person name="Drake C.E."/>
            <person name="Hollomon J.M."/>
            <person name="Nadeau L.J."/>
            <person name="Nunn H.S."/>
            <person name="Stevenson B.S."/>
            <person name="Bojanowski C.L."/>
            <person name="Crookes-Goodson W.J."/>
        </authorList>
    </citation>
    <scope>NUCLEOTIDE SEQUENCE [LARGE SCALE GENOMIC DNA]</scope>
    <source>
        <strain evidence="7 8">D216</strain>
    </source>
</reference>
<organism evidence="7 8">
    <name type="scientific">Thyridium curvatum</name>
    <dbReference type="NCBI Taxonomy" id="1093900"/>
    <lineage>
        <taxon>Eukaryota</taxon>
        <taxon>Fungi</taxon>
        <taxon>Dikarya</taxon>
        <taxon>Ascomycota</taxon>
        <taxon>Pezizomycotina</taxon>
        <taxon>Sordariomycetes</taxon>
        <taxon>Sordariomycetidae</taxon>
        <taxon>Thyridiales</taxon>
        <taxon>Thyridiaceae</taxon>
        <taxon>Thyridium</taxon>
    </lineage>
</organism>
<evidence type="ECO:0000256" key="5">
    <source>
        <dbReference type="SAM" id="MobiDB-lite"/>
    </source>
</evidence>
<dbReference type="GO" id="GO:0005829">
    <property type="term" value="C:cytosol"/>
    <property type="evidence" value="ECO:0007669"/>
    <property type="project" value="TreeGrafter"/>
</dbReference>
<evidence type="ECO:0000256" key="1">
    <source>
        <dbReference type="ARBA" id="ARBA00022737"/>
    </source>
</evidence>
<feature type="domain" description="Cns1/TTC4 wheel" evidence="6">
    <location>
        <begin position="295"/>
        <end position="405"/>
    </location>
</feature>
<dbReference type="SMART" id="SM00028">
    <property type="entry name" value="TPR"/>
    <property type="match status" value="3"/>
</dbReference>
<accession>A0A507BNQ2</accession>
<proteinExistence type="inferred from homology"/>
<dbReference type="AlphaFoldDB" id="A0A507BNQ2"/>
<dbReference type="InterPro" id="IPR011990">
    <property type="entry name" value="TPR-like_helical_dom_sf"/>
</dbReference>
<dbReference type="Pfam" id="PF18972">
    <property type="entry name" value="Wheel"/>
    <property type="match status" value="1"/>
</dbReference>
<keyword evidence="2" id="KW-0802">TPR repeat</keyword>
<evidence type="ECO:0000256" key="3">
    <source>
        <dbReference type="ARBA" id="ARBA00023602"/>
    </source>
</evidence>
<dbReference type="GO" id="GO:0005634">
    <property type="term" value="C:nucleus"/>
    <property type="evidence" value="ECO:0007669"/>
    <property type="project" value="TreeGrafter"/>
</dbReference>
<dbReference type="GeneID" id="41978836"/>
<dbReference type="GO" id="GO:0051879">
    <property type="term" value="F:Hsp90 protein binding"/>
    <property type="evidence" value="ECO:0007669"/>
    <property type="project" value="InterPro"/>
</dbReference>
<comment type="caution">
    <text evidence="7">The sequence shown here is derived from an EMBL/GenBank/DDBJ whole genome shotgun (WGS) entry which is preliminary data.</text>
</comment>
<keyword evidence="8" id="KW-1185">Reference proteome</keyword>
<dbReference type="OrthoDB" id="420195at2759"/>
<feature type="compositionally biased region" description="Polar residues" evidence="5">
    <location>
        <begin position="16"/>
        <end position="32"/>
    </location>
</feature>
<sequence>MVQLEELIEAAASKYNFSDSNAQTSGTPSQDGSGVPLPDLPPERKATTGKTADELWAELNKSPLFMTELEDNDDVAALQALAYEGTPLENASDFKERGNECFREKKWSDAREFYDKGVAILTAEERRRAKGEPPRAREPEDPPGSDDDPDEVARQRGVLESTYVNRAACQLELRNFRSCTLDCAAALKLNRRNVKALYRSARALLALGRADEAADACALGLDAEPANGALLALARDVERKAAEVRERRRREEERAAREKRRAALLKAALAARAIRTRRTEQPPEMEDARVRLAPDEDDPRSTLEFPAVLLYPAHLQSDFVKAFGEAEALEAHLSYILPPPWDARGEYTPAGVECYMETVAGGLVKMGKKVPLLTVLSGGKVEVVDDVVRIFVLPKARAEGWVQEFKAKKAAEKKT</sequence>